<dbReference type="AlphaFoldDB" id="A0A9C6TVE9"/>
<accession>A0A9C6TVE9</accession>
<dbReference type="GeneID" id="127746549"/>
<sequence length="175" mass="20368">MPSRARVAGAASTGAAAIRKRFRPPQGRCQKRELRLCDSDHRKGLCDFREHHRSFWLFLPSSENSIGHRCRLRWLPGCCRTGSETAAISVQPLFLRFGKRFDLKALLLLFCYLTLRFVALIAIRLSFGCCMLRLELLRLLRKWLRTEVLVAGILIVDFELRRKELLRRLDYGFAF</sequence>
<protein>
    <submittedName>
        <fullName evidence="3">Uncharacterized protein LOC127746549 isoform X1</fullName>
    </submittedName>
</protein>
<dbReference type="Proteomes" id="UP000515211">
    <property type="component" value="Chromosome 4"/>
</dbReference>
<reference evidence="2" key="1">
    <citation type="journal article" date="2016" name="Nat. Genet.">
        <title>The genome sequences of Arachis duranensis and Arachis ipaensis, the diploid ancestors of cultivated peanut.</title>
        <authorList>
            <person name="Bertioli D.J."/>
            <person name="Cannon S.B."/>
            <person name="Froenicke L."/>
            <person name="Huang G."/>
            <person name="Farmer A.D."/>
            <person name="Cannon E.K."/>
            <person name="Liu X."/>
            <person name="Gao D."/>
            <person name="Clevenger J."/>
            <person name="Dash S."/>
            <person name="Ren L."/>
            <person name="Moretzsohn M.C."/>
            <person name="Shirasawa K."/>
            <person name="Huang W."/>
            <person name="Vidigal B."/>
            <person name="Abernathy B."/>
            <person name="Chu Y."/>
            <person name="Niederhuth C.E."/>
            <person name="Umale P."/>
            <person name="Araujo A.C."/>
            <person name="Kozik A."/>
            <person name="Kim K.D."/>
            <person name="Burow M.D."/>
            <person name="Varshney R.K."/>
            <person name="Wang X."/>
            <person name="Zhang X."/>
            <person name="Barkley N."/>
            <person name="Guimaraes P.M."/>
            <person name="Isobe S."/>
            <person name="Guo B."/>
            <person name="Liao B."/>
            <person name="Stalker H.T."/>
            <person name="Schmitz R.J."/>
            <person name="Scheffler B.E."/>
            <person name="Leal-Bertioli S.C."/>
            <person name="Xun X."/>
            <person name="Jackson S.A."/>
            <person name="Michelmore R."/>
            <person name="Ozias-Akins P."/>
        </authorList>
    </citation>
    <scope>NUCLEOTIDE SEQUENCE [LARGE SCALE GENOMIC DNA]</scope>
    <source>
        <strain evidence="2">cv. V14167</strain>
    </source>
</reference>
<proteinExistence type="predicted"/>
<dbReference type="KEGG" id="adu:127746549"/>
<keyword evidence="1" id="KW-0472">Membrane</keyword>
<organism evidence="2 3">
    <name type="scientific">Arachis duranensis</name>
    <name type="common">Wild peanut</name>
    <dbReference type="NCBI Taxonomy" id="130453"/>
    <lineage>
        <taxon>Eukaryota</taxon>
        <taxon>Viridiplantae</taxon>
        <taxon>Streptophyta</taxon>
        <taxon>Embryophyta</taxon>
        <taxon>Tracheophyta</taxon>
        <taxon>Spermatophyta</taxon>
        <taxon>Magnoliopsida</taxon>
        <taxon>eudicotyledons</taxon>
        <taxon>Gunneridae</taxon>
        <taxon>Pentapetalae</taxon>
        <taxon>rosids</taxon>
        <taxon>fabids</taxon>
        <taxon>Fabales</taxon>
        <taxon>Fabaceae</taxon>
        <taxon>Papilionoideae</taxon>
        <taxon>50 kb inversion clade</taxon>
        <taxon>dalbergioids sensu lato</taxon>
        <taxon>Dalbergieae</taxon>
        <taxon>Pterocarpus clade</taxon>
        <taxon>Arachis</taxon>
    </lineage>
</organism>
<gene>
    <name evidence="3" type="primary">LOC127746549</name>
</gene>
<dbReference type="RefSeq" id="XP_052116093.1">
    <property type="nucleotide sequence ID" value="XM_052260133.1"/>
</dbReference>
<evidence type="ECO:0000256" key="1">
    <source>
        <dbReference type="SAM" id="Phobius"/>
    </source>
</evidence>
<evidence type="ECO:0000313" key="3">
    <source>
        <dbReference type="RefSeq" id="XP_052116093.1"/>
    </source>
</evidence>
<name>A0A9C6TVE9_ARADU</name>
<evidence type="ECO:0000313" key="2">
    <source>
        <dbReference type="Proteomes" id="UP000515211"/>
    </source>
</evidence>
<keyword evidence="2" id="KW-1185">Reference proteome</keyword>
<reference evidence="3" key="2">
    <citation type="submission" date="2025-08" db="UniProtKB">
        <authorList>
            <consortium name="RefSeq"/>
        </authorList>
    </citation>
    <scope>IDENTIFICATION</scope>
    <source>
        <tissue evidence="3">Whole plant</tissue>
    </source>
</reference>
<keyword evidence="1" id="KW-1133">Transmembrane helix</keyword>
<keyword evidence="1" id="KW-0812">Transmembrane</keyword>
<feature type="transmembrane region" description="Helical" evidence="1">
    <location>
        <begin position="105"/>
        <end position="123"/>
    </location>
</feature>